<feature type="compositionally biased region" description="Basic and acidic residues" evidence="1">
    <location>
        <begin position="117"/>
        <end position="126"/>
    </location>
</feature>
<organism evidence="3 4">
    <name type="scientific">Clonostachys solani</name>
    <dbReference type="NCBI Taxonomy" id="160281"/>
    <lineage>
        <taxon>Eukaryota</taxon>
        <taxon>Fungi</taxon>
        <taxon>Dikarya</taxon>
        <taxon>Ascomycota</taxon>
        <taxon>Pezizomycotina</taxon>
        <taxon>Sordariomycetes</taxon>
        <taxon>Hypocreomycetidae</taxon>
        <taxon>Hypocreales</taxon>
        <taxon>Bionectriaceae</taxon>
        <taxon>Clonostachys</taxon>
    </lineage>
</organism>
<comment type="caution">
    <text evidence="3">The sequence shown here is derived from an EMBL/GenBank/DDBJ whole genome shotgun (WGS) entry which is preliminary data.</text>
</comment>
<feature type="chain" id="PRO_5040392545" evidence="2">
    <location>
        <begin position="20"/>
        <end position="291"/>
    </location>
</feature>
<dbReference type="AlphaFoldDB" id="A0A9N9W8Q9"/>
<protein>
    <submittedName>
        <fullName evidence="3">Uncharacterized protein</fullName>
    </submittedName>
</protein>
<keyword evidence="4" id="KW-1185">Reference proteome</keyword>
<gene>
    <name evidence="3" type="ORF">CSOL1703_00012230</name>
</gene>
<feature type="region of interest" description="Disordered" evidence="1">
    <location>
        <begin position="192"/>
        <end position="212"/>
    </location>
</feature>
<dbReference type="OrthoDB" id="10508753at2759"/>
<accession>A0A9N9W8Q9</accession>
<dbReference type="EMBL" id="CABFOC020000013">
    <property type="protein sequence ID" value="CAH0045604.1"/>
    <property type="molecule type" value="Genomic_DNA"/>
</dbReference>
<evidence type="ECO:0000313" key="4">
    <source>
        <dbReference type="Proteomes" id="UP000775872"/>
    </source>
</evidence>
<proteinExistence type="predicted"/>
<evidence type="ECO:0000256" key="2">
    <source>
        <dbReference type="SAM" id="SignalP"/>
    </source>
</evidence>
<feature type="region of interest" description="Disordered" evidence="1">
    <location>
        <begin position="92"/>
        <end position="152"/>
    </location>
</feature>
<reference evidence="3" key="1">
    <citation type="submission" date="2021-10" db="EMBL/GenBank/DDBJ databases">
        <authorList>
            <person name="Piombo E."/>
        </authorList>
    </citation>
    <scope>NUCLEOTIDE SEQUENCE</scope>
</reference>
<name>A0A9N9W8Q9_9HYPO</name>
<sequence>MYSKAVPIILVALAGSTAASLSSLQYDNDLVARAPELLSEELVTRSPMDPASAYDKIHKKGKDHAAGLVGGRKPHRRSDPVDIGRMHEIMAKKGKDNASGVIGSQASPSPSPSAYDKINKKGRDHAAGLVGGRKPHRRSPMDPSSAYDKINKKGRDHAAGLVGGRKPHRRSDPVDIGRMHDIMAKKGRDHAAGLVGGRKPHRRSPMDPASAYDKIHKKGKDHAAGLTGGRRPRNIGFMSKIKYHFVVTLSDLFQLEDNAHLAAKVKIKGYKVQETHQQCLAKKEEVKSKFE</sequence>
<evidence type="ECO:0000313" key="3">
    <source>
        <dbReference type="EMBL" id="CAH0045604.1"/>
    </source>
</evidence>
<keyword evidence="2" id="KW-0732">Signal</keyword>
<evidence type="ECO:0000256" key="1">
    <source>
        <dbReference type="SAM" id="MobiDB-lite"/>
    </source>
</evidence>
<dbReference type="Proteomes" id="UP000775872">
    <property type="component" value="Unassembled WGS sequence"/>
</dbReference>
<feature type="signal peptide" evidence="2">
    <location>
        <begin position="1"/>
        <end position="19"/>
    </location>
</feature>